<dbReference type="EMBL" id="BK014994">
    <property type="protein sequence ID" value="DAD86149.1"/>
    <property type="molecule type" value="Genomic_DNA"/>
</dbReference>
<evidence type="ECO:0000313" key="1">
    <source>
        <dbReference type="EMBL" id="DAD86149.1"/>
    </source>
</evidence>
<accession>A0A8S5MUS4</accession>
<reference evidence="1" key="1">
    <citation type="journal article" date="2021" name="Proc. Natl. Acad. Sci. U.S.A.">
        <title>A Catalog of Tens of Thousands of Viruses from Human Metagenomes Reveals Hidden Associations with Chronic Diseases.</title>
        <authorList>
            <person name="Tisza M.J."/>
            <person name="Buck C.B."/>
        </authorList>
    </citation>
    <scope>NUCLEOTIDE SEQUENCE</scope>
    <source>
        <strain evidence="1">CtGyV19</strain>
    </source>
</reference>
<name>A0A8S5MUS4_9CAUD</name>
<proteinExistence type="predicted"/>
<organism evidence="1">
    <name type="scientific">Siphoviridae sp. ctGyV19</name>
    <dbReference type="NCBI Taxonomy" id="2826225"/>
    <lineage>
        <taxon>Viruses</taxon>
        <taxon>Duplodnaviria</taxon>
        <taxon>Heunggongvirae</taxon>
        <taxon>Uroviricota</taxon>
        <taxon>Caudoviricetes</taxon>
    </lineage>
</organism>
<protein>
    <submittedName>
        <fullName evidence="1">RNA polymerase-like protein</fullName>
    </submittedName>
</protein>
<sequence>MKCPKCKSENVTIEMVQTGGKTKKHGNGIGGHVNNTARGLTAVCTLGMSNLVWKKSKGNEKSKFKNEKICLCQDCGNSWGIK</sequence>